<reference evidence="2" key="1">
    <citation type="submission" date="2020-02" db="EMBL/GenBank/DDBJ databases">
        <authorList>
            <person name="Meier V. D."/>
        </authorList>
    </citation>
    <scope>NUCLEOTIDE SEQUENCE</scope>
    <source>
        <strain evidence="2">AVDCRST_MAG04</strain>
    </source>
</reference>
<feature type="compositionally biased region" description="Low complexity" evidence="1">
    <location>
        <begin position="50"/>
        <end position="61"/>
    </location>
</feature>
<feature type="compositionally biased region" description="Basic residues" evidence="1">
    <location>
        <begin position="1"/>
        <end position="20"/>
    </location>
</feature>
<accession>A0A6J4I0N4</accession>
<feature type="non-terminal residue" evidence="2">
    <location>
        <position position="61"/>
    </location>
</feature>
<sequence>GFPALRRRPAGRGGHRRRGRYEHDAGQGLRRAPRAGGAGHAGRRPPRPVPACVGGRRLLGL</sequence>
<evidence type="ECO:0000313" key="2">
    <source>
        <dbReference type="EMBL" id="CAA9236856.1"/>
    </source>
</evidence>
<evidence type="ECO:0000256" key="1">
    <source>
        <dbReference type="SAM" id="MobiDB-lite"/>
    </source>
</evidence>
<dbReference type="EMBL" id="CADCTL010000099">
    <property type="protein sequence ID" value="CAA9236856.1"/>
    <property type="molecule type" value="Genomic_DNA"/>
</dbReference>
<organism evidence="2">
    <name type="scientific">uncultured Acetobacteraceae bacterium</name>
    <dbReference type="NCBI Taxonomy" id="169975"/>
    <lineage>
        <taxon>Bacteria</taxon>
        <taxon>Pseudomonadati</taxon>
        <taxon>Pseudomonadota</taxon>
        <taxon>Alphaproteobacteria</taxon>
        <taxon>Acetobacterales</taxon>
        <taxon>Acetobacteraceae</taxon>
        <taxon>environmental samples</taxon>
    </lineage>
</organism>
<proteinExistence type="predicted"/>
<feature type="region of interest" description="Disordered" evidence="1">
    <location>
        <begin position="1"/>
        <end position="61"/>
    </location>
</feature>
<protein>
    <submittedName>
        <fullName evidence="2">Uncharacterized protein</fullName>
    </submittedName>
</protein>
<gene>
    <name evidence="2" type="ORF">AVDCRST_MAG04-1417</name>
</gene>
<feature type="non-terminal residue" evidence="2">
    <location>
        <position position="1"/>
    </location>
</feature>
<dbReference type="AlphaFoldDB" id="A0A6J4I0N4"/>
<name>A0A6J4I0N4_9PROT</name>